<dbReference type="AlphaFoldDB" id="A0A439CWR9"/>
<feature type="signal peptide" evidence="1">
    <location>
        <begin position="1"/>
        <end position="19"/>
    </location>
</feature>
<sequence length="383" mass="43276">MDRLLRTSLLALTATLASANIACIEAVSWGDPRVDLFGWAPDQSIWHKFYTGYDWQPEHFERIPSKSTGCPSVFSWGYGRLDVVWVNRSNEIVMHKYLESGQWGPSWEDAVDLGGGGDIDLVDTYSWGEGRLDIVGNAFNGSFLHKAWTGTDYFPTGQEWEDLGGNFSGLPSIGSWGKDRLNVVGISAETGSLLHKYWEGTKWSEWEDLEGGPFIGKPAVSSWGPERLDLWALDRRAALHHKFWDGSQWHGWERLGGKFSQTPRVVHWSEGKIDMVGKGIDDNHYYLKSFDGDNWSPSIDGWYDLSGPYGSEPRLVTKANRQNFLYLFGVDVNFELRMKIWSGYDWQPSAKETWPLGNVSTPYPDEEGGFVSEAQRVLLGSEL</sequence>
<accession>A0A439CWR9</accession>
<evidence type="ECO:0000313" key="3">
    <source>
        <dbReference type="EMBL" id="RWA06576.1"/>
    </source>
</evidence>
<proteinExistence type="predicted"/>
<evidence type="ECO:0000259" key="2">
    <source>
        <dbReference type="Pfam" id="PF26607"/>
    </source>
</evidence>
<dbReference type="EMBL" id="RYZI01000325">
    <property type="protein sequence ID" value="RWA06576.1"/>
    <property type="molecule type" value="Genomic_DNA"/>
</dbReference>
<dbReference type="STRING" id="363999.A0A439CWR9"/>
<protein>
    <recommendedName>
        <fullName evidence="2">PLL-like beta propeller domain-containing protein</fullName>
    </recommendedName>
</protein>
<dbReference type="Proteomes" id="UP000286045">
    <property type="component" value="Unassembled WGS sequence"/>
</dbReference>
<name>A0A439CWR9_9PEZI</name>
<comment type="caution">
    <text evidence="3">The sequence shown here is derived from an EMBL/GenBank/DDBJ whole genome shotgun (WGS) entry which is preliminary data.</text>
</comment>
<evidence type="ECO:0000313" key="4">
    <source>
        <dbReference type="Proteomes" id="UP000286045"/>
    </source>
</evidence>
<evidence type="ECO:0000256" key="1">
    <source>
        <dbReference type="SAM" id="SignalP"/>
    </source>
</evidence>
<dbReference type="SUPFAM" id="SSF89372">
    <property type="entry name" value="Fucose-specific lectin"/>
    <property type="match status" value="2"/>
</dbReference>
<keyword evidence="4" id="KW-1185">Reference proteome</keyword>
<gene>
    <name evidence="3" type="ORF">EKO27_g8529</name>
</gene>
<organism evidence="3 4">
    <name type="scientific">Xylaria grammica</name>
    <dbReference type="NCBI Taxonomy" id="363999"/>
    <lineage>
        <taxon>Eukaryota</taxon>
        <taxon>Fungi</taxon>
        <taxon>Dikarya</taxon>
        <taxon>Ascomycota</taxon>
        <taxon>Pezizomycotina</taxon>
        <taxon>Sordariomycetes</taxon>
        <taxon>Xylariomycetidae</taxon>
        <taxon>Xylariales</taxon>
        <taxon>Xylariaceae</taxon>
        <taxon>Xylaria</taxon>
    </lineage>
</organism>
<dbReference type="Pfam" id="PF26607">
    <property type="entry name" value="DUF8189"/>
    <property type="match status" value="1"/>
</dbReference>
<keyword evidence="1" id="KW-0732">Signal</keyword>
<dbReference type="Gene3D" id="2.120.10.70">
    <property type="entry name" value="Fucose-specific lectin"/>
    <property type="match status" value="2"/>
</dbReference>
<feature type="chain" id="PRO_5019025435" description="PLL-like beta propeller domain-containing protein" evidence="1">
    <location>
        <begin position="20"/>
        <end position="383"/>
    </location>
</feature>
<reference evidence="3 4" key="1">
    <citation type="submission" date="2018-12" db="EMBL/GenBank/DDBJ databases">
        <title>Draft genome sequence of Xylaria grammica IHI A82.</title>
        <authorList>
            <person name="Buettner E."/>
            <person name="Kellner H."/>
        </authorList>
    </citation>
    <scope>NUCLEOTIDE SEQUENCE [LARGE SCALE GENOMIC DNA]</scope>
    <source>
        <strain evidence="3 4">IHI A82</strain>
    </source>
</reference>
<dbReference type="InterPro" id="IPR058502">
    <property type="entry name" value="PLL-like_beta-prop"/>
</dbReference>
<feature type="domain" description="PLL-like beta propeller" evidence="2">
    <location>
        <begin position="22"/>
        <end position="331"/>
    </location>
</feature>